<dbReference type="EMBL" id="QYUO01000002">
    <property type="protein sequence ID" value="RJF95187.1"/>
    <property type="molecule type" value="Genomic_DNA"/>
</dbReference>
<accession>A0A3A3FIT7</accession>
<reference evidence="3" key="1">
    <citation type="submission" date="2018-09" db="EMBL/GenBank/DDBJ databases">
        <authorList>
            <person name="Zhu H."/>
        </authorList>
    </citation>
    <scope>NUCLEOTIDE SEQUENCE [LARGE SCALE GENOMIC DNA]</scope>
    <source>
        <strain evidence="3">K1R23-30</strain>
    </source>
</reference>
<dbReference type="AlphaFoldDB" id="A0A3A3FIT7"/>
<evidence type="ECO:0000313" key="2">
    <source>
        <dbReference type="EMBL" id="RJF95187.1"/>
    </source>
</evidence>
<proteinExistence type="predicted"/>
<evidence type="ECO:0000259" key="1">
    <source>
        <dbReference type="PROSITE" id="PS00028"/>
    </source>
</evidence>
<dbReference type="PANTHER" id="PTHR37310">
    <property type="entry name" value="CYTOPLASMIC PROTEIN-RELATED"/>
    <property type="match status" value="1"/>
</dbReference>
<dbReference type="Proteomes" id="UP000265955">
    <property type="component" value="Unassembled WGS sequence"/>
</dbReference>
<evidence type="ECO:0000313" key="3">
    <source>
        <dbReference type="Proteomes" id="UP000265955"/>
    </source>
</evidence>
<protein>
    <submittedName>
        <fullName evidence="2">Four-helix bundle copper-binding protein</fullName>
    </submittedName>
</protein>
<dbReference type="CDD" id="cd08026">
    <property type="entry name" value="DUF326"/>
    <property type="match status" value="1"/>
</dbReference>
<dbReference type="Pfam" id="PF03860">
    <property type="entry name" value="Csp"/>
    <property type="match status" value="1"/>
</dbReference>
<sequence>MSITMSPEMKQCLANCMECHRICTEAASHVLHGDHVHSEAKHLIALLDCAQICLTHADFMSRRSPHHAHLAKECAEICSACAALCEEHGDPDGEMAACAKACRACAETCSAM</sequence>
<dbReference type="PROSITE" id="PS00028">
    <property type="entry name" value="ZINC_FINGER_C2H2_1"/>
    <property type="match status" value="1"/>
</dbReference>
<dbReference type="OrthoDB" id="5396211at2"/>
<comment type="caution">
    <text evidence="2">The sequence shown here is derived from an EMBL/GenBank/DDBJ whole genome shotgun (WGS) entry which is preliminary data.</text>
</comment>
<name>A0A3A3FIT7_9BURK</name>
<dbReference type="InterPro" id="IPR005560">
    <property type="entry name" value="Csp_YhjQ"/>
</dbReference>
<dbReference type="Gene3D" id="1.20.1270.360">
    <property type="match status" value="1"/>
</dbReference>
<dbReference type="InterPro" id="IPR013087">
    <property type="entry name" value="Znf_C2H2_type"/>
</dbReference>
<dbReference type="PANTHER" id="PTHR37310:SF1">
    <property type="entry name" value="CYTOPLASMIC PROTEIN"/>
    <property type="match status" value="1"/>
</dbReference>
<keyword evidence="3" id="KW-1185">Reference proteome</keyword>
<feature type="domain" description="C2H2-type" evidence="1">
    <location>
        <begin position="16"/>
        <end position="37"/>
    </location>
</feature>
<gene>
    <name evidence="2" type="ORF">D3871_17190</name>
</gene>
<organism evidence="2 3">
    <name type="scientific">Noviherbaspirillum saxi</name>
    <dbReference type="NCBI Taxonomy" id="2320863"/>
    <lineage>
        <taxon>Bacteria</taxon>
        <taxon>Pseudomonadati</taxon>
        <taxon>Pseudomonadota</taxon>
        <taxon>Betaproteobacteria</taxon>
        <taxon>Burkholderiales</taxon>
        <taxon>Oxalobacteraceae</taxon>
        <taxon>Noviherbaspirillum</taxon>
    </lineage>
</organism>
<dbReference type="InterPro" id="IPR044543">
    <property type="entry name" value="YHJQ-like"/>
</dbReference>
<dbReference type="RefSeq" id="WP_119770338.1">
    <property type="nucleotide sequence ID" value="NZ_QYUO01000002.1"/>
</dbReference>